<dbReference type="AlphaFoldDB" id="A0A4Y8WA63"/>
<sequence>MPKPNVGQVLKTLNSICYRIHTEPASMRSHMSQLSTLLNAYDPKQTSKYCWLEVSIRQAQLNRFTECCTLCGDVSMLCLVRIQGRNAYNLCFTHDVDECICCLRSLCKTPIELVAYGRAKLSPEALLEVLSEPQIQKNRWFPLTGSQLERIVRTLKPQESLIPR</sequence>
<keyword evidence="2" id="KW-1185">Reference proteome</keyword>
<dbReference type="RefSeq" id="WP_134837177.1">
    <property type="nucleotide sequence ID" value="NZ_SATR01000049.1"/>
</dbReference>
<gene>
    <name evidence="1" type="ORF">ELS82_20835</name>
</gene>
<organism evidence="1 2">
    <name type="scientific">Vibrio ouci</name>
    <dbReference type="NCBI Taxonomy" id="2499078"/>
    <lineage>
        <taxon>Bacteria</taxon>
        <taxon>Pseudomonadati</taxon>
        <taxon>Pseudomonadota</taxon>
        <taxon>Gammaproteobacteria</taxon>
        <taxon>Vibrionales</taxon>
        <taxon>Vibrionaceae</taxon>
        <taxon>Vibrio</taxon>
    </lineage>
</organism>
<dbReference type="EMBL" id="SATR01000049">
    <property type="protein sequence ID" value="TFH89694.1"/>
    <property type="molecule type" value="Genomic_DNA"/>
</dbReference>
<dbReference type="OrthoDB" id="5907286at2"/>
<evidence type="ECO:0000313" key="2">
    <source>
        <dbReference type="Proteomes" id="UP000297753"/>
    </source>
</evidence>
<protein>
    <submittedName>
        <fullName evidence="1">Uncharacterized protein</fullName>
    </submittedName>
</protein>
<reference evidence="1 2" key="1">
    <citation type="submission" date="2019-01" db="EMBL/GenBank/DDBJ databases">
        <title>Vibrio BEI176 sp. nov, a marine bacterium isolated from China: eastern marignal seas.</title>
        <authorList>
            <person name="Li B."/>
        </authorList>
    </citation>
    <scope>NUCLEOTIDE SEQUENCE [LARGE SCALE GENOMIC DNA]</scope>
    <source>
        <strain evidence="1 2">BEI176</strain>
    </source>
</reference>
<dbReference type="Proteomes" id="UP000297753">
    <property type="component" value="Unassembled WGS sequence"/>
</dbReference>
<evidence type="ECO:0000313" key="1">
    <source>
        <dbReference type="EMBL" id="TFH89694.1"/>
    </source>
</evidence>
<accession>A0A4Y8WA63</accession>
<comment type="caution">
    <text evidence="1">The sequence shown here is derived from an EMBL/GenBank/DDBJ whole genome shotgun (WGS) entry which is preliminary data.</text>
</comment>
<name>A0A4Y8WA63_9VIBR</name>
<proteinExistence type="predicted"/>